<sequence length="86" mass="9713">MFLLLGGLFLHGALADDALYTIRERGLFPSSSFLGKEFEHSLKKHNGFLPLRIKAVPEGTVVPVKNVLFTVENTDPEVPWLTNWFE</sequence>
<dbReference type="PANTHER" id="PTHR43816:SF1">
    <property type="entry name" value="NICOTINAMIDE PHOSPHORIBOSYLTRANSFERASE"/>
    <property type="match status" value="1"/>
</dbReference>
<reference evidence="3" key="1">
    <citation type="submission" date="2022-11" db="UniProtKB">
        <authorList>
            <consortium name="WormBaseParasite"/>
        </authorList>
    </citation>
    <scope>IDENTIFICATION</scope>
</reference>
<protein>
    <submittedName>
        <fullName evidence="3">Uncharacterized protein</fullName>
    </submittedName>
</protein>
<feature type="signal peptide" evidence="1">
    <location>
        <begin position="1"/>
        <end position="15"/>
    </location>
</feature>
<keyword evidence="1" id="KW-0732">Signal</keyword>
<feature type="chain" id="PRO_5037286664" evidence="1">
    <location>
        <begin position="16"/>
        <end position="86"/>
    </location>
</feature>
<name>A0A914RP69_PAREQ</name>
<dbReference type="GO" id="GO:0009435">
    <property type="term" value="P:NAD+ biosynthetic process"/>
    <property type="evidence" value="ECO:0007669"/>
    <property type="project" value="TreeGrafter"/>
</dbReference>
<organism evidence="2 3">
    <name type="scientific">Parascaris equorum</name>
    <name type="common">Equine roundworm</name>
    <dbReference type="NCBI Taxonomy" id="6256"/>
    <lineage>
        <taxon>Eukaryota</taxon>
        <taxon>Metazoa</taxon>
        <taxon>Ecdysozoa</taxon>
        <taxon>Nematoda</taxon>
        <taxon>Chromadorea</taxon>
        <taxon>Rhabditida</taxon>
        <taxon>Spirurina</taxon>
        <taxon>Ascaridomorpha</taxon>
        <taxon>Ascaridoidea</taxon>
        <taxon>Ascarididae</taxon>
        <taxon>Parascaris</taxon>
    </lineage>
</organism>
<evidence type="ECO:0000313" key="2">
    <source>
        <dbReference type="Proteomes" id="UP000887564"/>
    </source>
</evidence>
<accession>A0A914RP69</accession>
<dbReference type="AlphaFoldDB" id="A0A914RP69"/>
<evidence type="ECO:0000313" key="3">
    <source>
        <dbReference type="WBParaSite" id="PEQ_0000816701-mRNA-1"/>
    </source>
</evidence>
<dbReference type="WBParaSite" id="PEQ_0000816701-mRNA-1">
    <property type="protein sequence ID" value="PEQ_0000816701-mRNA-1"/>
    <property type="gene ID" value="PEQ_0000816701"/>
</dbReference>
<dbReference type="Proteomes" id="UP000887564">
    <property type="component" value="Unplaced"/>
</dbReference>
<evidence type="ECO:0000256" key="1">
    <source>
        <dbReference type="SAM" id="SignalP"/>
    </source>
</evidence>
<dbReference type="GO" id="GO:0047280">
    <property type="term" value="F:nicotinamide phosphoribosyltransferase activity"/>
    <property type="evidence" value="ECO:0007669"/>
    <property type="project" value="TreeGrafter"/>
</dbReference>
<proteinExistence type="predicted"/>
<keyword evidence="2" id="KW-1185">Reference proteome</keyword>
<dbReference type="InterPro" id="IPR016471">
    <property type="entry name" value="Nicotinamide_PRibTrfase"/>
</dbReference>
<dbReference type="PANTHER" id="PTHR43816">
    <property type="entry name" value="NICOTINAMIDE PHOSPHORIBOSYLTRANSFERASE"/>
    <property type="match status" value="1"/>
</dbReference>